<proteinExistence type="predicted"/>
<protein>
    <submittedName>
        <fullName evidence="3">DUF305 domain-containing protein</fullName>
    </submittedName>
</protein>
<keyword evidence="1" id="KW-0732">Signal</keyword>
<name>A0ABP5C287_9MICO</name>
<dbReference type="EMBL" id="BAAAMK010000004">
    <property type="protein sequence ID" value="GAA1955930.1"/>
    <property type="molecule type" value="Genomic_DNA"/>
</dbReference>
<dbReference type="InterPro" id="IPR012347">
    <property type="entry name" value="Ferritin-like"/>
</dbReference>
<accession>A0ABP5C287</accession>
<organism evidence="3 4">
    <name type="scientific">Agromyces allii</name>
    <dbReference type="NCBI Taxonomy" id="393607"/>
    <lineage>
        <taxon>Bacteria</taxon>
        <taxon>Bacillati</taxon>
        <taxon>Actinomycetota</taxon>
        <taxon>Actinomycetes</taxon>
        <taxon>Micrococcales</taxon>
        <taxon>Microbacteriaceae</taxon>
        <taxon>Agromyces</taxon>
    </lineage>
</organism>
<feature type="domain" description="DUF305" evidence="2">
    <location>
        <begin position="80"/>
        <end position="219"/>
    </location>
</feature>
<feature type="signal peptide" evidence="1">
    <location>
        <begin position="1"/>
        <end position="27"/>
    </location>
</feature>
<dbReference type="Pfam" id="PF03713">
    <property type="entry name" value="DUF305"/>
    <property type="match status" value="1"/>
</dbReference>
<evidence type="ECO:0000256" key="1">
    <source>
        <dbReference type="SAM" id="SignalP"/>
    </source>
</evidence>
<gene>
    <name evidence="3" type="ORF">GCM10009717_22450</name>
</gene>
<evidence type="ECO:0000313" key="4">
    <source>
        <dbReference type="Proteomes" id="UP001499954"/>
    </source>
</evidence>
<dbReference type="InterPro" id="IPR005183">
    <property type="entry name" value="DUF305_CopM-like"/>
</dbReference>
<evidence type="ECO:0000259" key="2">
    <source>
        <dbReference type="Pfam" id="PF03713"/>
    </source>
</evidence>
<dbReference type="PANTHER" id="PTHR36933:SF1">
    <property type="entry name" value="SLL0788 PROTEIN"/>
    <property type="match status" value="1"/>
</dbReference>
<reference evidence="4" key="1">
    <citation type="journal article" date="2019" name="Int. J. Syst. Evol. Microbiol.">
        <title>The Global Catalogue of Microorganisms (GCM) 10K type strain sequencing project: providing services to taxonomists for standard genome sequencing and annotation.</title>
        <authorList>
            <consortium name="The Broad Institute Genomics Platform"/>
            <consortium name="The Broad Institute Genome Sequencing Center for Infectious Disease"/>
            <person name="Wu L."/>
            <person name="Ma J."/>
        </authorList>
    </citation>
    <scope>NUCLEOTIDE SEQUENCE [LARGE SCALE GENOMIC DNA]</scope>
    <source>
        <strain evidence="4">JCM 13584</strain>
    </source>
</reference>
<dbReference type="PANTHER" id="PTHR36933">
    <property type="entry name" value="SLL0788 PROTEIN"/>
    <property type="match status" value="1"/>
</dbReference>
<keyword evidence="4" id="KW-1185">Reference proteome</keyword>
<feature type="chain" id="PRO_5047436084" evidence="1">
    <location>
        <begin position="28"/>
        <end position="226"/>
    </location>
</feature>
<comment type="caution">
    <text evidence="3">The sequence shown here is derived from an EMBL/GenBank/DDBJ whole genome shotgun (WGS) entry which is preliminary data.</text>
</comment>
<dbReference type="Gene3D" id="1.20.1260.10">
    <property type="match status" value="1"/>
</dbReference>
<sequence length="226" mass="23621">MRRPIATTVALAVVLVAGAAMIGPRLAAADAARAAERIDGAPGSSVIAASGRAGASDELASTKAGDDPTPVVDDLPNDADLMFAMMMIPHHEQAVELSQLLAATPDVDEFSISLAAFIEVDQTKEIAAMHAWLDAWHGVGVMNHAGGGTMAGMATPEQIAEFDALSGSAAEARFLDLMIAHHRGALAMADDAIADGRNSYIRSLAKHIAAEQEREIAAMLLRRDEM</sequence>
<dbReference type="Proteomes" id="UP001499954">
    <property type="component" value="Unassembled WGS sequence"/>
</dbReference>
<dbReference type="RefSeq" id="WP_157415993.1">
    <property type="nucleotide sequence ID" value="NZ_BAAAMK010000004.1"/>
</dbReference>
<evidence type="ECO:0000313" key="3">
    <source>
        <dbReference type="EMBL" id="GAA1955930.1"/>
    </source>
</evidence>